<dbReference type="eggNOG" id="COG1520">
    <property type="taxonomic scope" value="Bacteria"/>
</dbReference>
<evidence type="ECO:0000256" key="1">
    <source>
        <dbReference type="SAM" id="SignalP"/>
    </source>
</evidence>
<organism evidence="3 4">
    <name type="scientific">Ruminococcus albus (strain ATCC 27210 / DSM 20455 / JCM 14654 / NCDO 2250 / 7)</name>
    <dbReference type="NCBI Taxonomy" id="697329"/>
    <lineage>
        <taxon>Bacteria</taxon>
        <taxon>Bacillati</taxon>
        <taxon>Bacillota</taxon>
        <taxon>Clostridia</taxon>
        <taxon>Eubacteriales</taxon>
        <taxon>Oscillospiraceae</taxon>
        <taxon>Ruminococcus</taxon>
    </lineage>
</organism>
<proteinExistence type="predicted"/>
<dbReference type="AlphaFoldDB" id="E6UFZ5"/>
<dbReference type="InterPro" id="IPR036439">
    <property type="entry name" value="Dockerin_dom_sf"/>
</dbReference>
<feature type="signal peptide" evidence="1">
    <location>
        <begin position="1"/>
        <end position="21"/>
    </location>
</feature>
<dbReference type="GO" id="GO:0000272">
    <property type="term" value="P:polysaccharide catabolic process"/>
    <property type="evidence" value="ECO:0007669"/>
    <property type="project" value="InterPro"/>
</dbReference>
<dbReference type="SUPFAM" id="SSF63446">
    <property type="entry name" value="Type I dockerin domain"/>
    <property type="match status" value="1"/>
</dbReference>
<reference evidence="3 4" key="1">
    <citation type="journal article" date="2011" name="J. Bacteriol.">
        <title>Complete genome of the cellulolytic ruminal bacterium Ruminococcus albus 7.</title>
        <authorList>
            <person name="Suen G."/>
            <person name="Stevenson D.M."/>
            <person name="Bruce D.C."/>
            <person name="Chertkov O."/>
            <person name="Copeland A."/>
            <person name="Cheng J.F."/>
            <person name="Detter C."/>
            <person name="Detter J.C."/>
            <person name="Goodwin L.A."/>
            <person name="Han C.S."/>
            <person name="Hauser L.J."/>
            <person name="Ivanova N.N."/>
            <person name="Kyrpides N.C."/>
            <person name="Land M.L."/>
            <person name="Lapidus A."/>
            <person name="Lucas S."/>
            <person name="Ovchinnikova G."/>
            <person name="Pitluck S."/>
            <person name="Tapia R."/>
            <person name="Woyke T."/>
            <person name="Boyum J."/>
            <person name="Mead D."/>
            <person name="Weimer P.J."/>
        </authorList>
    </citation>
    <scope>NUCLEOTIDE SEQUENCE [LARGE SCALE GENOMIC DNA]</scope>
    <source>
        <strain evidence="4">ATCC 27210 / DSM 20455 / JCM 14654 / NCDO 2250 / 7</strain>
    </source>
</reference>
<dbReference type="PROSITE" id="PS51766">
    <property type="entry name" value="DOCKERIN"/>
    <property type="match status" value="1"/>
</dbReference>
<gene>
    <name evidence="3" type="ordered locus">Rumal_3206</name>
</gene>
<sequence precursor="true">MNKLIMTAVSLICACSISAYADGASAAKGDVNGDGAVTITDVSKIAAHIKTKKMIQGESLQNADVNYDGKVNISDLSLTAAYIKGKKTFPDDPRIADETFKGYDAFLMFADGSMNWGNWNGQGYYSAPSFGDDADITNDGVYSVSITKKSITAKDDTGTNPSLLYGSDGSLLPAKGCTMLCVDITGLLDGTLAADGSELEGFLKSGNDANVNKHVKGKFRGDELNVTVTGIAIDGNYIEFDPSKIRYGNLDEEDNCYRICIADLLSGSAEDAAIDTGNLSFKNSITVEFSISGIDKNEHTSYDDIFG</sequence>
<evidence type="ECO:0000259" key="2">
    <source>
        <dbReference type="PROSITE" id="PS51766"/>
    </source>
</evidence>
<dbReference type="InterPro" id="IPR016134">
    <property type="entry name" value="Dockerin_dom"/>
</dbReference>
<protein>
    <recommendedName>
        <fullName evidence="2">Dockerin domain-containing protein</fullName>
    </recommendedName>
</protein>
<dbReference type="Pfam" id="PF00404">
    <property type="entry name" value="Dockerin_1"/>
    <property type="match status" value="1"/>
</dbReference>
<accession>E6UFZ5</accession>
<dbReference type="InterPro" id="IPR002105">
    <property type="entry name" value="Dockerin_1_rpt"/>
</dbReference>
<keyword evidence="1" id="KW-0732">Signal</keyword>
<dbReference type="OrthoDB" id="1818396at2"/>
<dbReference type="PROSITE" id="PS51257">
    <property type="entry name" value="PROKAR_LIPOPROTEIN"/>
    <property type="match status" value="1"/>
</dbReference>
<dbReference type="EMBL" id="CP002403">
    <property type="protein sequence ID" value="ADU23669.1"/>
    <property type="molecule type" value="Genomic_DNA"/>
</dbReference>
<dbReference type="KEGG" id="ral:Rumal_3206"/>
<evidence type="ECO:0000313" key="3">
    <source>
        <dbReference type="EMBL" id="ADU23669.1"/>
    </source>
</evidence>
<dbReference type="HOGENOM" id="CLU_905815_0_0_9"/>
<dbReference type="Proteomes" id="UP000006919">
    <property type="component" value="Chromosome"/>
</dbReference>
<dbReference type="RefSeq" id="WP_013499775.1">
    <property type="nucleotide sequence ID" value="NC_014833.1"/>
</dbReference>
<dbReference type="PROSITE" id="PS00018">
    <property type="entry name" value="EF_HAND_1"/>
    <property type="match status" value="1"/>
</dbReference>
<feature type="domain" description="Dockerin" evidence="2">
    <location>
        <begin position="24"/>
        <end position="91"/>
    </location>
</feature>
<dbReference type="GO" id="GO:0004553">
    <property type="term" value="F:hydrolase activity, hydrolyzing O-glycosyl compounds"/>
    <property type="evidence" value="ECO:0007669"/>
    <property type="project" value="InterPro"/>
</dbReference>
<evidence type="ECO:0000313" key="4">
    <source>
        <dbReference type="Proteomes" id="UP000006919"/>
    </source>
</evidence>
<dbReference type="InterPro" id="IPR018247">
    <property type="entry name" value="EF_Hand_1_Ca_BS"/>
</dbReference>
<feature type="chain" id="PRO_5038519537" description="Dockerin domain-containing protein" evidence="1">
    <location>
        <begin position="22"/>
        <end position="307"/>
    </location>
</feature>
<name>E6UFZ5_RUMA7</name>
<dbReference type="CDD" id="cd14256">
    <property type="entry name" value="Dockerin_I"/>
    <property type="match status" value="1"/>
</dbReference>
<dbReference type="Gene3D" id="1.10.1330.10">
    <property type="entry name" value="Dockerin domain"/>
    <property type="match status" value="1"/>
</dbReference>